<feature type="signal peptide" evidence="2">
    <location>
        <begin position="1"/>
        <end position="20"/>
    </location>
</feature>
<dbReference type="InterPro" id="IPR036582">
    <property type="entry name" value="Mao_N_sf"/>
</dbReference>
<keyword evidence="1" id="KW-0175">Coiled coil</keyword>
<evidence type="ECO:0000259" key="3">
    <source>
        <dbReference type="Pfam" id="PF07833"/>
    </source>
</evidence>
<evidence type="ECO:0000313" key="4">
    <source>
        <dbReference type="EMBL" id="MBP2024571.1"/>
    </source>
</evidence>
<dbReference type="PROSITE" id="PS51257">
    <property type="entry name" value="PROKAR_LIPOPROTEIN"/>
    <property type="match status" value="1"/>
</dbReference>
<keyword evidence="2" id="KW-0732">Signal</keyword>
<dbReference type="Proteomes" id="UP001519306">
    <property type="component" value="Unassembled WGS sequence"/>
</dbReference>
<name>A0ABS4KBM6_9FIRM</name>
<dbReference type="SUPFAM" id="SSF55383">
    <property type="entry name" value="Copper amine oxidase, domain N"/>
    <property type="match status" value="1"/>
</dbReference>
<feature type="coiled-coil region" evidence="1">
    <location>
        <begin position="470"/>
        <end position="497"/>
    </location>
</feature>
<comment type="caution">
    <text evidence="4">The sequence shown here is derived from an EMBL/GenBank/DDBJ whole genome shotgun (WGS) entry which is preliminary data.</text>
</comment>
<feature type="domain" description="Copper amine oxidase-like N-terminal" evidence="3">
    <location>
        <begin position="357"/>
        <end position="463"/>
    </location>
</feature>
<dbReference type="Gene3D" id="3.30.457.10">
    <property type="entry name" value="Copper amine oxidase-like, N-terminal domain"/>
    <property type="match status" value="1"/>
</dbReference>
<reference evidence="4 5" key="1">
    <citation type="submission" date="2021-03" db="EMBL/GenBank/DDBJ databases">
        <title>Genomic Encyclopedia of Type Strains, Phase IV (KMG-IV): sequencing the most valuable type-strain genomes for metagenomic binning, comparative biology and taxonomic classification.</title>
        <authorList>
            <person name="Goeker M."/>
        </authorList>
    </citation>
    <scope>NUCLEOTIDE SEQUENCE [LARGE SCALE GENOMIC DNA]</scope>
    <source>
        <strain evidence="4 5">DSM 27563</strain>
    </source>
</reference>
<keyword evidence="5" id="KW-1185">Reference proteome</keyword>
<evidence type="ECO:0000256" key="2">
    <source>
        <dbReference type="SAM" id="SignalP"/>
    </source>
</evidence>
<dbReference type="EMBL" id="JAGGLJ010000001">
    <property type="protein sequence ID" value="MBP2024571.1"/>
    <property type="molecule type" value="Genomic_DNA"/>
</dbReference>
<protein>
    <recommendedName>
        <fullName evidence="3">Copper amine oxidase-like N-terminal domain-containing protein</fullName>
    </recommendedName>
</protein>
<accession>A0ABS4KBM6</accession>
<dbReference type="InterPro" id="IPR012854">
    <property type="entry name" value="Cu_amine_oxidase-like_N"/>
</dbReference>
<gene>
    <name evidence="4" type="ORF">J2Z71_000086</name>
</gene>
<organism evidence="4 5">
    <name type="scientific">Peptoniphilus stercorisuis</name>
    <dbReference type="NCBI Taxonomy" id="1436965"/>
    <lineage>
        <taxon>Bacteria</taxon>
        <taxon>Bacillati</taxon>
        <taxon>Bacillota</taxon>
        <taxon>Tissierellia</taxon>
        <taxon>Tissierellales</taxon>
        <taxon>Peptoniphilaceae</taxon>
        <taxon>Peptoniphilus</taxon>
    </lineage>
</organism>
<dbReference type="RefSeq" id="WP_210059875.1">
    <property type="nucleotide sequence ID" value="NZ_JAGGLJ010000001.1"/>
</dbReference>
<evidence type="ECO:0000256" key="1">
    <source>
        <dbReference type="SAM" id="Coils"/>
    </source>
</evidence>
<feature type="chain" id="PRO_5046897708" description="Copper amine oxidase-like N-terminal domain-containing protein" evidence="2">
    <location>
        <begin position="21"/>
        <end position="506"/>
    </location>
</feature>
<sequence length="506" mass="57781">MKKRLMAVLMIAVMMFSLVGCSPNMMSYSKELQRVSQWEGTSIDAKANIEVEVKDEKAIKFSIPMELKGKSKGQNLVQMNMKMDLKAIKSMAKELGEEIPVSIPDEVNMNIFATNEKAYIEKKFFTDMLGDEASEELKNIKEDYLAINIGANSMQGANTIDQAKIETITKYMQSKEFEAEIFGIVEKAFKGFKPSTDVKVKDNTYSYEASINDIVKDFNNAVDSVVNNYSEFEEPIIELMKKFEMPIEKEDLKEMVNSYNKEKFEEQTKLVEETLKGSKISSKTTFDKDSYTQEIKYLLNVENMVSMNMTMTTNSKKVDNVEITLPTSVKEITMMEYFTMISGISPQEISGPMIFVKVNGEEIYFEDQEPVLKENRTLVPVRALLENIGAEVKWDQKAQKVSAKKDDMDIELIIGSKVAKVNGKEVNLDVPAEVLNNRTMIPLRFISENLGYKVKFDNENSPIYMIDIYNISDEELAKKEEEKLKELEAMFADEKEEQIAKEEVAK</sequence>
<proteinExistence type="predicted"/>
<evidence type="ECO:0000313" key="5">
    <source>
        <dbReference type="Proteomes" id="UP001519306"/>
    </source>
</evidence>
<dbReference type="Pfam" id="PF07833">
    <property type="entry name" value="Cu_amine_oxidN1"/>
    <property type="match status" value="1"/>
</dbReference>